<evidence type="ECO:0000259" key="2">
    <source>
        <dbReference type="Pfam" id="PF00078"/>
    </source>
</evidence>
<dbReference type="PANTHER" id="PTHR47027:SF30">
    <property type="entry name" value="THAP-TYPE DOMAIN-CONTAINING PROTEIN"/>
    <property type="match status" value="1"/>
</dbReference>
<keyword evidence="3" id="KW-0548">Nucleotidyltransferase</keyword>
<evidence type="ECO:0000313" key="3">
    <source>
        <dbReference type="EMBL" id="RDB17742.1"/>
    </source>
</evidence>
<proteinExistence type="predicted"/>
<dbReference type="GO" id="GO:0003964">
    <property type="term" value="F:RNA-directed DNA polymerase activity"/>
    <property type="evidence" value="ECO:0007669"/>
    <property type="project" value="UniProtKB-KW"/>
</dbReference>
<dbReference type="CDD" id="cd01650">
    <property type="entry name" value="RT_nLTR_like"/>
    <property type="match status" value="1"/>
</dbReference>
<protein>
    <submittedName>
        <fullName evidence="3">RNA-directed DNA polymerase from mobile element jockey</fullName>
    </submittedName>
</protein>
<dbReference type="AlphaFoldDB" id="A0A369J8S5"/>
<dbReference type="EMBL" id="LUEZ02000110">
    <property type="protein sequence ID" value="RDB17742.1"/>
    <property type="molecule type" value="Genomic_DNA"/>
</dbReference>
<keyword evidence="4" id="KW-1185">Reference proteome</keyword>
<dbReference type="OrthoDB" id="2940102at2759"/>
<organism evidence="3 4">
    <name type="scientific">Hypsizygus marmoreus</name>
    <name type="common">White beech mushroom</name>
    <name type="synonym">Agaricus marmoreus</name>
    <dbReference type="NCBI Taxonomy" id="39966"/>
    <lineage>
        <taxon>Eukaryota</taxon>
        <taxon>Fungi</taxon>
        <taxon>Dikarya</taxon>
        <taxon>Basidiomycota</taxon>
        <taxon>Agaricomycotina</taxon>
        <taxon>Agaricomycetes</taxon>
        <taxon>Agaricomycetidae</taxon>
        <taxon>Agaricales</taxon>
        <taxon>Tricholomatineae</taxon>
        <taxon>Lyophyllaceae</taxon>
        <taxon>Hypsizygus</taxon>
    </lineage>
</organism>
<reference evidence="3" key="1">
    <citation type="submission" date="2018-04" db="EMBL/GenBank/DDBJ databases">
        <title>Whole genome sequencing of Hypsizygus marmoreus.</title>
        <authorList>
            <person name="Choi I.-G."/>
            <person name="Min B."/>
            <person name="Kim J.-G."/>
            <person name="Kim S."/>
            <person name="Oh Y.-L."/>
            <person name="Kong W.-S."/>
            <person name="Park H."/>
            <person name="Jeong J."/>
            <person name="Song E.-S."/>
        </authorList>
    </citation>
    <scope>NUCLEOTIDE SEQUENCE [LARGE SCALE GENOMIC DNA]</scope>
    <source>
        <strain evidence="3">51987-8</strain>
    </source>
</reference>
<evidence type="ECO:0000256" key="1">
    <source>
        <dbReference type="SAM" id="MobiDB-lite"/>
    </source>
</evidence>
<dbReference type="Proteomes" id="UP000076154">
    <property type="component" value="Unassembled WGS sequence"/>
</dbReference>
<dbReference type="Pfam" id="PF00078">
    <property type="entry name" value="RVT_1"/>
    <property type="match status" value="1"/>
</dbReference>
<gene>
    <name evidence="3" type="primary">pol_7</name>
    <name evidence="3" type="ORF">Hypma_001058</name>
</gene>
<sequence>MLGEGTFPTPKVTTNLVLDQPPPKPRSRQLPAEADIDEDPPDAHRGRQKERHLRWLNLQALRSCQTSYEFWQLIRMWTDAKRRQPMVTADQLQVVFEARINPPLVIPAHFNHARRRHHALLMEALPDRTVDHTPECFFSRPFTTAEVGWAKVRIATHGPKSAKGVDGVSYAQISEMDNDSLANVFNACIAHMDAPADWLVTRLVGVPKIGKNPADPESYRLIGLESCMLKVMTLLIDKQLRDWAALHHIIPDSQNGFRETFRTNNNSFVLRCAVDRARATGVTLYVAFIDLTNAFPATNIPTLWSKLFRLGVSGPLFDWLRMLYRCMSYVVQHGGVEALRRFCSLIGLLTGDTASPGLWIIYFADLMFPPDHDDIVLGGRPISHVEQADDVALMSTTPQGLQRKVTYFHGWCGFNSMVISAPKSKSMIFGPLPQTLPSLYVGDAIVALVSSYTYVGVTFVSTARSIFAEHYAVKASKARNVANATFAVETMLGSLAPADGKLLYLARVDPHLISGCEVVIDTVDSLTTELEKVQEGFIRRLLGLGKSSMLALLYTETGLVPIRYRRVTLVLKFLSYLLIQPPTTYAAAAYRDTLDLANAALPGWLSDLRRALACLPVPVLLDTPDLQSVQGVSAVVANVHASCDEWLQGFIDISPKTHLIRSRARGDNTVLKFRHYLHIPVPNHRKSLTRLFLSAHGLAVEKLRHLRDSQGGVIPRSQRLCRFCAIAVEDECHAMLECRGNDRVIILRGAFLTDVAHVLQPSAANAAGTNYGLLLCLINNPRIADHLL</sequence>
<keyword evidence="3" id="KW-0695">RNA-directed DNA polymerase</keyword>
<dbReference type="InterPro" id="IPR000477">
    <property type="entry name" value="RT_dom"/>
</dbReference>
<dbReference type="STRING" id="39966.A0A369J8S5"/>
<accession>A0A369J8S5</accession>
<dbReference type="PANTHER" id="PTHR47027">
    <property type="entry name" value="REVERSE TRANSCRIPTASE DOMAIN-CONTAINING PROTEIN"/>
    <property type="match status" value="1"/>
</dbReference>
<feature type="domain" description="Reverse transcriptase" evidence="2">
    <location>
        <begin position="211"/>
        <end position="458"/>
    </location>
</feature>
<comment type="caution">
    <text evidence="3">The sequence shown here is derived from an EMBL/GenBank/DDBJ whole genome shotgun (WGS) entry which is preliminary data.</text>
</comment>
<keyword evidence="3" id="KW-0808">Transferase</keyword>
<feature type="region of interest" description="Disordered" evidence="1">
    <location>
        <begin position="1"/>
        <end position="48"/>
    </location>
</feature>
<evidence type="ECO:0000313" key="4">
    <source>
        <dbReference type="Proteomes" id="UP000076154"/>
    </source>
</evidence>
<name>A0A369J8S5_HYPMA</name>
<dbReference type="InParanoid" id="A0A369J8S5"/>